<reference evidence="1" key="3">
    <citation type="submission" date="2020-06" db="EMBL/GenBank/DDBJ databases">
        <title>Helianthus annuus Genome sequencing and assembly Release 2.</title>
        <authorList>
            <person name="Gouzy J."/>
            <person name="Langlade N."/>
            <person name="Munos S."/>
        </authorList>
    </citation>
    <scope>NUCLEOTIDE SEQUENCE</scope>
    <source>
        <tissue evidence="1">Leaves</tissue>
    </source>
</reference>
<protein>
    <submittedName>
        <fullName evidence="2">Uncharacterized protein</fullName>
    </submittedName>
</protein>
<organism evidence="2 3">
    <name type="scientific">Helianthus annuus</name>
    <name type="common">Common sunflower</name>
    <dbReference type="NCBI Taxonomy" id="4232"/>
    <lineage>
        <taxon>Eukaryota</taxon>
        <taxon>Viridiplantae</taxon>
        <taxon>Streptophyta</taxon>
        <taxon>Embryophyta</taxon>
        <taxon>Tracheophyta</taxon>
        <taxon>Spermatophyta</taxon>
        <taxon>Magnoliopsida</taxon>
        <taxon>eudicotyledons</taxon>
        <taxon>Gunneridae</taxon>
        <taxon>Pentapetalae</taxon>
        <taxon>asterids</taxon>
        <taxon>campanulids</taxon>
        <taxon>Asterales</taxon>
        <taxon>Asteraceae</taxon>
        <taxon>Asteroideae</taxon>
        <taxon>Heliantheae alliance</taxon>
        <taxon>Heliantheae</taxon>
        <taxon>Helianthus</taxon>
    </lineage>
</organism>
<sequence>MLVTYFHLFRFQQVLGLETEIRLLKSLDLESLVFWWNRDYRDDGPPGVDRVIGSLPSSFSPRYPGYDSKGLSYRRRSTLIRDDDQWPPYASDSSSHRREP</sequence>
<proteinExistence type="predicted"/>
<dbReference type="AlphaFoldDB" id="A0A251UA52"/>
<dbReference type="Proteomes" id="UP000215914">
    <property type="component" value="Chromosome 7"/>
</dbReference>
<name>A0A251UA52_HELAN</name>
<dbReference type="Gramene" id="mRNA:HanXRQr2_Chr01g0040991">
    <property type="protein sequence ID" value="mRNA:HanXRQr2_Chr01g0040991"/>
    <property type="gene ID" value="HanXRQr2_Chr01g0040991"/>
</dbReference>
<keyword evidence="3" id="KW-1185">Reference proteome</keyword>
<reference evidence="2" key="2">
    <citation type="submission" date="2017-02" db="EMBL/GenBank/DDBJ databases">
        <title>Sunflower complete genome.</title>
        <authorList>
            <person name="Langlade N."/>
            <person name="Munos S."/>
        </authorList>
    </citation>
    <scope>NUCLEOTIDE SEQUENCE [LARGE SCALE GENOMIC DNA]</scope>
    <source>
        <tissue evidence="2">Leaves</tissue>
    </source>
</reference>
<dbReference type="EMBL" id="MNCJ02000316">
    <property type="protein sequence ID" value="KAF5823688.1"/>
    <property type="molecule type" value="Genomic_DNA"/>
</dbReference>
<evidence type="ECO:0000313" key="2">
    <source>
        <dbReference type="EMBL" id="OTG20004.1"/>
    </source>
</evidence>
<evidence type="ECO:0000313" key="1">
    <source>
        <dbReference type="EMBL" id="KAF5823688.1"/>
    </source>
</evidence>
<evidence type="ECO:0000313" key="3">
    <source>
        <dbReference type="Proteomes" id="UP000215914"/>
    </source>
</evidence>
<dbReference type="InParanoid" id="A0A251UA52"/>
<reference evidence="1 3" key="1">
    <citation type="journal article" date="2017" name="Nature">
        <title>The sunflower genome provides insights into oil metabolism, flowering and Asterid evolution.</title>
        <authorList>
            <person name="Badouin H."/>
            <person name="Gouzy J."/>
            <person name="Grassa C.J."/>
            <person name="Murat F."/>
            <person name="Staton S.E."/>
            <person name="Cottret L."/>
            <person name="Lelandais-Briere C."/>
            <person name="Owens G.L."/>
            <person name="Carrere S."/>
            <person name="Mayjonade B."/>
            <person name="Legrand L."/>
            <person name="Gill N."/>
            <person name="Kane N.C."/>
            <person name="Bowers J.E."/>
            <person name="Hubner S."/>
            <person name="Bellec A."/>
            <person name="Berard A."/>
            <person name="Berges H."/>
            <person name="Blanchet N."/>
            <person name="Boniface M.C."/>
            <person name="Brunel D."/>
            <person name="Catrice O."/>
            <person name="Chaidir N."/>
            <person name="Claudel C."/>
            <person name="Donnadieu C."/>
            <person name="Faraut T."/>
            <person name="Fievet G."/>
            <person name="Helmstetter N."/>
            <person name="King M."/>
            <person name="Knapp S.J."/>
            <person name="Lai Z."/>
            <person name="Le Paslier M.C."/>
            <person name="Lippi Y."/>
            <person name="Lorenzon L."/>
            <person name="Mandel J.R."/>
            <person name="Marage G."/>
            <person name="Marchand G."/>
            <person name="Marquand E."/>
            <person name="Bret-Mestries E."/>
            <person name="Morien E."/>
            <person name="Nambeesan S."/>
            <person name="Nguyen T."/>
            <person name="Pegot-Espagnet P."/>
            <person name="Pouilly N."/>
            <person name="Raftis F."/>
            <person name="Sallet E."/>
            <person name="Schiex T."/>
            <person name="Thomas J."/>
            <person name="Vandecasteele C."/>
            <person name="Vares D."/>
            <person name="Vear F."/>
            <person name="Vautrin S."/>
            <person name="Crespi M."/>
            <person name="Mangin B."/>
            <person name="Burke J.M."/>
            <person name="Salse J."/>
            <person name="Munos S."/>
            <person name="Vincourt P."/>
            <person name="Rieseberg L.H."/>
            <person name="Langlade N.B."/>
        </authorList>
    </citation>
    <scope>NUCLEOTIDE SEQUENCE [LARGE SCALE GENOMIC DNA]</scope>
    <source>
        <strain evidence="3">cv. SF193</strain>
        <tissue evidence="1">Leaves</tissue>
    </source>
</reference>
<dbReference type="EMBL" id="CM007896">
    <property type="protein sequence ID" value="OTG20004.1"/>
    <property type="molecule type" value="Genomic_DNA"/>
</dbReference>
<accession>A0A251UA52</accession>
<gene>
    <name evidence="2" type="ORF">HannXRQ_Chr07g0188201</name>
    <name evidence="1" type="ORF">HanXRQr2_Chr01g0040991</name>
</gene>